<dbReference type="EMBL" id="JAPFFI010000022">
    <property type="protein sequence ID" value="KAJ6328719.1"/>
    <property type="molecule type" value="Genomic_DNA"/>
</dbReference>
<sequence>MLSGGHEATTQSVVYSYCFIIIASTETTRHEYTQEKNEERRPRKRLTLAGCLIYH</sequence>
<gene>
    <name evidence="1" type="ORF">OIU77_010410</name>
</gene>
<proteinExistence type="predicted"/>
<evidence type="ECO:0000313" key="1">
    <source>
        <dbReference type="EMBL" id="KAJ6328719.1"/>
    </source>
</evidence>
<comment type="caution">
    <text evidence="1">The sequence shown here is derived from an EMBL/GenBank/DDBJ whole genome shotgun (WGS) entry which is preliminary data.</text>
</comment>
<name>A0ABQ9A889_9ROSI</name>
<reference evidence="1" key="2">
    <citation type="journal article" date="2023" name="Int. J. Mol. Sci.">
        <title>De Novo Assembly and Annotation of 11 Diverse Shrub Willow (Salix) Genomes Reveals Novel Gene Organization in Sex-Linked Regions.</title>
        <authorList>
            <person name="Hyden B."/>
            <person name="Feng K."/>
            <person name="Yates T.B."/>
            <person name="Jawdy S."/>
            <person name="Cereghino C."/>
            <person name="Smart L.B."/>
            <person name="Muchero W."/>
        </authorList>
    </citation>
    <scope>NUCLEOTIDE SEQUENCE</scope>
    <source>
        <tissue evidence="1">Shoot tip</tissue>
    </source>
</reference>
<protein>
    <submittedName>
        <fullName evidence="1">Uncharacterized protein</fullName>
    </submittedName>
</protein>
<keyword evidence="2" id="KW-1185">Reference proteome</keyword>
<dbReference type="Proteomes" id="UP001141253">
    <property type="component" value="Chromosome 14"/>
</dbReference>
<reference evidence="1" key="1">
    <citation type="submission" date="2022-10" db="EMBL/GenBank/DDBJ databases">
        <authorList>
            <person name="Hyden B.L."/>
            <person name="Feng K."/>
            <person name="Yates T."/>
            <person name="Jawdy S."/>
            <person name="Smart L.B."/>
            <person name="Muchero W."/>
        </authorList>
    </citation>
    <scope>NUCLEOTIDE SEQUENCE</scope>
    <source>
        <tissue evidence="1">Shoot tip</tissue>
    </source>
</reference>
<organism evidence="1 2">
    <name type="scientific">Salix suchowensis</name>
    <dbReference type="NCBI Taxonomy" id="1278906"/>
    <lineage>
        <taxon>Eukaryota</taxon>
        <taxon>Viridiplantae</taxon>
        <taxon>Streptophyta</taxon>
        <taxon>Embryophyta</taxon>
        <taxon>Tracheophyta</taxon>
        <taxon>Spermatophyta</taxon>
        <taxon>Magnoliopsida</taxon>
        <taxon>eudicotyledons</taxon>
        <taxon>Gunneridae</taxon>
        <taxon>Pentapetalae</taxon>
        <taxon>rosids</taxon>
        <taxon>fabids</taxon>
        <taxon>Malpighiales</taxon>
        <taxon>Salicaceae</taxon>
        <taxon>Saliceae</taxon>
        <taxon>Salix</taxon>
    </lineage>
</organism>
<accession>A0ABQ9A889</accession>
<evidence type="ECO:0000313" key="2">
    <source>
        <dbReference type="Proteomes" id="UP001141253"/>
    </source>
</evidence>